<evidence type="ECO:0000256" key="2">
    <source>
        <dbReference type="ARBA" id="ARBA00023125"/>
    </source>
</evidence>
<dbReference type="PANTHER" id="PTHR46796">
    <property type="entry name" value="HTH-TYPE TRANSCRIPTIONAL ACTIVATOR RHAS-RELATED"/>
    <property type="match status" value="1"/>
</dbReference>
<evidence type="ECO:0000313" key="5">
    <source>
        <dbReference type="EMBL" id="TLM91178.1"/>
    </source>
</evidence>
<dbReference type="AlphaFoldDB" id="A0A5R8WN57"/>
<reference evidence="5 6" key="1">
    <citation type="submission" date="2019-05" db="EMBL/GenBank/DDBJ databases">
        <title>Hymenobacter edaphi sp. nov., isolated from abandoned arsenic-contaminated farmland soil.</title>
        <authorList>
            <person name="Nie L."/>
        </authorList>
    </citation>
    <scope>NUCLEOTIDE SEQUENCE [LARGE SCALE GENOMIC DNA]</scope>
    <source>
        <strain evidence="5 6">1-3-3-8</strain>
    </source>
</reference>
<name>A0A5R8WN57_9BACT</name>
<evidence type="ECO:0000259" key="4">
    <source>
        <dbReference type="PROSITE" id="PS01124"/>
    </source>
</evidence>
<sequence length="264" mass="28697">MHLQQFDPPAALQPYVRYFWTLTSAAAGPSTFRIVADGSPGLFVQQPGSAGFQDAAGKVWPRQFVYGQTSFAQQISAAGPIGTVGAYFQPSALPALLGVSAAGLTDSCLDLQQWPGGPPALPEAAPAAQVAALAGWLLRQRAAYGQPADAAVDQAVELLRQSGGCMALPELLRCLQLPERSLQRRFRQHVGISPQLFARICRFQATLGQLRRADYDRLSDLAFDANYADQSHHIRAFREFAGAAPRRYQRQAREVLESFPQLTS</sequence>
<accession>A0A5R8WN57</accession>
<feature type="domain" description="HTH araC/xylS-type" evidence="4">
    <location>
        <begin position="149"/>
        <end position="251"/>
    </location>
</feature>
<keyword evidence="3" id="KW-0804">Transcription</keyword>
<dbReference type="Proteomes" id="UP000305517">
    <property type="component" value="Unassembled WGS sequence"/>
</dbReference>
<dbReference type="InterPro" id="IPR018060">
    <property type="entry name" value="HTH_AraC"/>
</dbReference>
<dbReference type="EMBL" id="VAJM01000008">
    <property type="protein sequence ID" value="TLM91178.1"/>
    <property type="molecule type" value="Genomic_DNA"/>
</dbReference>
<dbReference type="InterPro" id="IPR046532">
    <property type="entry name" value="DUF6597"/>
</dbReference>
<dbReference type="RefSeq" id="WP_138079410.1">
    <property type="nucleotide sequence ID" value="NZ_VAJM01000008.1"/>
</dbReference>
<evidence type="ECO:0000256" key="3">
    <source>
        <dbReference type="ARBA" id="ARBA00023163"/>
    </source>
</evidence>
<comment type="caution">
    <text evidence="5">The sequence shown here is derived from an EMBL/GenBank/DDBJ whole genome shotgun (WGS) entry which is preliminary data.</text>
</comment>
<dbReference type="OrthoDB" id="635259at2"/>
<dbReference type="Gene3D" id="1.10.10.60">
    <property type="entry name" value="Homeodomain-like"/>
    <property type="match status" value="1"/>
</dbReference>
<evidence type="ECO:0000313" key="6">
    <source>
        <dbReference type="Proteomes" id="UP000305517"/>
    </source>
</evidence>
<dbReference type="GO" id="GO:0043565">
    <property type="term" value="F:sequence-specific DNA binding"/>
    <property type="evidence" value="ECO:0007669"/>
    <property type="project" value="InterPro"/>
</dbReference>
<dbReference type="SMART" id="SM00342">
    <property type="entry name" value="HTH_ARAC"/>
    <property type="match status" value="1"/>
</dbReference>
<dbReference type="Pfam" id="PF12833">
    <property type="entry name" value="HTH_18"/>
    <property type="match status" value="1"/>
</dbReference>
<proteinExistence type="predicted"/>
<keyword evidence="6" id="KW-1185">Reference proteome</keyword>
<keyword evidence="1" id="KW-0805">Transcription regulation</keyword>
<protein>
    <submittedName>
        <fullName evidence="5">AraC family transcriptional regulator</fullName>
    </submittedName>
</protein>
<dbReference type="PROSITE" id="PS01124">
    <property type="entry name" value="HTH_ARAC_FAMILY_2"/>
    <property type="match status" value="1"/>
</dbReference>
<evidence type="ECO:0000256" key="1">
    <source>
        <dbReference type="ARBA" id="ARBA00023015"/>
    </source>
</evidence>
<dbReference type="GO" id="GO:0003700">
    <property type="term" value="F:DNA-binding transcription factor activity"/>
    <property type="evidence" value="ECO:0007669"/>
    <property type="project" value="InterPro"/>
</dbReference>
<dbReference type="Pfam" id="PF20240">
    <property type="entry name" value="DUF6597"/>
    <property type="match status" value="1"/>
</dbReference>
<organism evidence="5 6">
    <name type="scientific">Hymenobacter jeollabukensis</name>
    <dbReference type="NCBI Taxonomy" id="2025313"/>
    <lineage>
        <taxon>Bacteria</taxon>
        <taxon>Pseudomonadati</taxon>
        <taxon>Bacteroidota</taxon>
        <taxon>Cytophagia</taxon>
        <taxon>Cytophagales</taxon>
        <taxon>Hymenobacteraceae</taxon>
        <taxon>Hymenobacter</taxon>
    </lineage>
</organism>
<dbReference type="PROSITE" id="PS00041">
    <property type="entry name" value="HTH_ARAC_FAMILY_1"/>
    <property type="match status" value="1"/>
</dbReference>
<keyword evidence="2" id="KW-0238">DNA-binding</keyword>
<gene>
    <name evidence="5" type="ORF">FDY95_16425</name>
</gene>
<dbReference type="InterPro" id="IPR018062">
    <property type="entry name" value="HTH_AraC-typ_CS"/>
</dbReference>
<dbReference type="InterPro" id="IPR050204">
    <property type="entry name" value="AraC_XylS_family_regulators"/>
</dbReference>